<comment type="caution">
    <text evidence="2">The sequence shown here is derived from an EMBL/GenBank/DDBJ whole genome shotgun (WGS) entry which is preliminary data.</text>
</comment>
<dbReference type="PANTHER" id="PTHR40788:SF2">
    <property type="entry name" value="CLR5 DOMAIN-CONTAINING PROTEIN"/>
    <property type="match status" value="1"/>
</dbReference>
<gene>
    <name evidence="2" type="ORF">B0A50_03592</name>
</gene>
<dbReference type="AlphaFoldDB" id="A0A4V5N4X6"/>
<dbReference type="EMBL" id="NAJL01000014">
    <property type="protein sequence ID" value="TKA29579.1"/>
    <property type="molecule type" value="Genomic_DNA"/>
</dbReference>
<dbReference type="Proteomes" id="UP000308549">
    <property type="component" value="Unassembled WGS sequence"/>
</dbReference>
<keyword evidence="3" id="KW-1185">Reference proteome</keyword>
<proteinExistence type="predicted"/>
<sequence length="885" mass="100182">MFDQRALPDIDWDNADPMTIFKALWGVERGLPFPDIVTVHQAKRLTRERSTNIFANFRQLKAILDRHEACIKRRWAKKTKEQRRKILLIAWPNMSAAHRPDFEAFRLESPEDRQADSRFKQAFMWPYINLEDLAKPRTLLLFLNARGRNTPDVFAYADEEAARFGRVARAIRPPFLDDDYAMYLSGRNSPERYGEILPYNVRDKVWDDWVSQRGKSVGDGLQILQTQQRLYRFLVRCCQEIMHDISAEALTSTAYPVLPEPLAVTEKVSGLAPLAVMAAQAPYRVPGNLDLDRLCSILAAKSSAAEDHLWTLREDPGYFADCAQDACEHHQANLPDTMGGVHPLFNGECGGLDASWSMLLSDIVAHAYRMVEIWNELHDQVINLKALQSTYAKSISVAKDLPEEYLLALLKFNHYVNIAAKGPLIQLRDNFSGSPPARRFFARCPYKRTASGKVIVQDNLTIERRKCLKVAKVEDELIFLINALASDGDQLHGMGQITVVDELERLMQSEPKAMAIISPLLAAIIADLSVVTEASRQINQYQPWAQVFESLLVDRKGGLEQEYKKKTEDWIHFHGTCERREGVHLVRLGMPSGGKFYYPVDKRRTETTTEAMRKAEGNLDAFWAGVDRRMQHTAGKRVVGLAVRRLLSQPRILQRTPQWIEPMKAPRKSVMPAERLCKPLADVYFELEHRTEATLDKSSTLTVPRNKHKTRKPGDPLINNTTLQERSTNITALAASTPQSTITVDARALKVFHTLFHTPSISATPGEVSWTDFLHAMTSAGFSAEKLYGSVWQFEPLIAKVTRSIQFHDPHPSVKMPYRVARRFGRRLERSYAWFGDMFVLKEKGGQKRTSGSVHGAAAVTVLAHSTPVSVVGCICDRLVETVTQ</sequence>
<dbReference type="PANTHER" id="PTHR40788">
    <property type="entry name" value="CLR5 DOMAIN-CONTAINING PROTEIN-RELATED"/>
    <property type="match status" value="1"/>
</dbReference>
<name>A0A4V5N4X6_9PEZI</name>
<protein>
    <submittedName>
        <fullName evidence="2">Uncharacterized protein</fullName>
    </submittedName>
</protein>
<evidence type="ECO:0000313" key="3">
    <source>
        <dbReference type="Proteomes" id="UP000308549"/>
    </source>
</evidence>
<dbReference type="OrthoDB" id="2922289at2759"/>
<feature type="region of interest" description="Disordered" evidence="1">
    <location>
        <begin position="697"/>
        <end position="716"/>
    </location>
</feature>
<evidence type="ECO:0000313" key="2">
    <source>
        <dbReference type="EMBL" id="TKA29579.1"/>
    </source>
</evidence>
<organism evidence="2 3">
    <name type="scientific">Salinomyces thailandicus</name>
    <dbReference type="NCBI Taxonomy" id="706561"/>
    <lineage>
        <taxon>Eukaryota</taxon>
        <taxon>Fungi</taxon>
        <taxon>Dikarya</taxon>
        <taxon>Ascomycota</taxon>
        <taxon>Pezizomycotina</taxon>
        <taxon>Dothideomycetes</taxon>
        <taxon>Dothideomycetidae</taxon>
        <taxon>Mycosphaerellales</taxon>
        <taxon>Teratosphaeriaceae</taxon>
        <taxon>Salinomyces</taxon>
    </lineage>
</organism>
<evidence type="ECO:0000256" key="1">
    <source>
        <dbReference type="SAM" id="MobiDB-lite"/>
    </source>
</evidence>
<reference evidence="2 3" key="1">
    <citation type="submission" date="2017-03" db="EMBL/GenBank/DDBJ databases">
        <title>Genomes of endolithic fungi from Antarctica.</title>
        <authorList>
            <person name="Coleine C."/>
            <person name="Masonjones S."/>
            <person name="Stajich J.E."/>
        </authorList>
    </citation>
    <scope>NUCLEOTIDE SEQUENCE [LARGE SCALE GENOMIC DNA]</scope>
    <source>
        <strain evidence="2 3">CCFEE 6315</strain>
    </source>
</reference>
<accession>A0A4V5N4X6</accession>